<evidence type="ECO:0000313" key="1">
    <source>
        <dbReference type="EMBL" id="SNR76762.1"/>
    </source>
</evidence>
<organism evidence="1 2">
    <name type="scientific">Prevotella jejuni</name>
    <dbReference type="NCBI Taxonomy" id="1177574"/>
    <lineage>
        <taxon>Bacteria</taxon>
        <taxon>Pseudomonadati</taxon>
        <taxon>Bacteroidota</taxon>
        <taxon>Bacteroidia</taxon>
        <taxon>Bacteroidales</taxon>
        <taxon>Prevotellaceae</taxon>
        <taxon>Prevotella</taxon>
    </lineage>
</organism>
<dbReference type="AlphaFoldDB" id="A0A2K9H874"/>
<comment type="caution">
    <text evidence="1">The sequence shown here is derived from an EMBL/GenBank/DDBJ whole genome shotgun (WGS) entry which is preliminary data.</text>
</comment>
<accession>A0A2K9H874</accession>
<keyword evidence="2" id="KW-1185">Reference proteome</keyword>
<proteinExistence type="predicted"/>
<protein>
    <submittedName>
        <fullName evidence="1">Uncharacterized protein</fullName>
    </submittedName>
</protein>
<dbReference type="RefSeq" id="WP_089365886.1">
    <property type="nucleotide sequence ID" value="NZ_CAUTGU010000022.1"/>
</dbReference>
<dbReference type="EMBL" id="FZNZ01000009">
    <property type="protein sequence ID" value="SNR76762.1"/>
    <property type="molecule type" value="Genomic_DNA"/>
</dbReference>
<reference evidence="1 2" key="1">
    <citation type="submission" date="2017-06" db="EMBL/GenBank/DDBJ databases">
        <authorList>
            <person name="Varghese N."/>
            <person name="Submissions S."/>
        </authorList>
    </citation>
    <scope>NUCLEOTIDE SEQUENCE [LARGE SCALE GENOMIC DNA]</scope>
    <source>
        <strain evidence="1 2">DSM 26989</strain>
    </source>
</reference>
<dbReference type="KEGG" id="pje:CRM71_05465"/>
<gene>
    <name evidence="1" type="ORF">SAMN06265364_10961</name>
</gene>
<dbReference type="OrthoDB" id="1076904at2"/>
<evidence type="ECO:0000313" key="2">
    <source>
        <dbReference type="Proteomes" id="UP000198427"/>
    </source>
</evidence>
<dbReference type="GeneID" id="94028868"/>
<dbReference type="Proteomes" id="UP000198427">
    <property type="component" value="Unassembled WGS sequence"/>
</dbReference>
<sequence>MQVKDIHSTSETPWEFSVRQRIGDYIIEYRELIEFSQGSPLIGSLYINNEKIGKEELFGGPFLLKKNYLYIPKYVRKLWMSGFILCKIDLRTGQMENIGTIKSLIYLGCKDER</sequence>
<name>A0A2K9H874_9BACT</name>